<dbReference type="InterPro" id="IPR023271">
    <property type="entry name" value="Aquaporin-like"/>
</dbReference>
<sequence>MEDRTNQSLVSLVVIDAEFDRKVMVRSSATAIGRGLEPLESLGSLFNCLILNMKMRVTQYLTLNVFAEVIGTYLLVFVGSGTAAMNAIDENKVSKLGASLASGFIVTVMIYAIGHISGAHMNPAVSLAFATVNHFPWKQ</sequence>
<comment type="subcellular location">
    <subcellularLocation>
        <location evidence="1">Membrane</location>
        <topology evidence="1">Multi-pass membrane protein</topology>
    </subcellularLocation>
</comment>
<feature type="non-terminal residue" evidence="8">
    <location>
        <position position="139"/>
    </location>
</feature>
<dbReference type="STRING" id="57577.A0A2K3LS61"/>
<dbReference type="InterPro" id="IPR000425">
    <property type="entry name" value="MIP"/>
</dbReference>
<dbReference type="Pfam" id="PF00230">
    <property type="entry name" value="MIP"/>
    <property type="match status" value="1"/>
</dbReference>
<dbReference type="PANTHER" id="PTHR45724">
    <property type="entry name" value="AQUAPORIN NIP2-1"/>
    <property type="match status" value="1"/>
</dbReference>
<dbReference type="PROSITE" id="PS00221">
    <property type="entry name" value="MIP"/>
    <property type="match status" value="1"/>
</dbReference>
<dbReference type="GO" id="GO:0015267">
    <property type="term" value="F:channel activity"/>
    <property type="evidence" value="ECO:0007669"/>
    <property type="project" value="InterPro"/>
</dbReference>
<keyword evidence="3 6" id="KW-0812">Transmembrane</keyword>
<gene>
    <name evidence="8" type="ORF">L195_g037396</name>
</gene>
<dbReference type="PRINTS" id="PR00783">
    <property type="entry name" value="MINTRINSICP"/>
</dbReference>
<dbReference type="EMBL" id="ASHM01039795">
    <property type="protein sequence ID" value="PNX81378.1"/>
    <property type="molecule type" value="Genomic_DNA"/>
</dbReference>
<reference evidence="8 9" key="2">
    <citation type="journal article" date="2017" name="Front. Plant Sci.">
        <title>Gene Classification and Mining of Molecular Markers Useful in Red Clover (Trifolium pratense) Breeding.</title>
        <authorList>
            <person name="Istvanek J."/>
            <person name="Dluhosova J."/>
            <person name="Dluhos P."/>
            <person name="Patkova L."/>
            <person name="Nedelnik J."/>
            <person name="Repkova J."/>
        </authorList>
    </citation>
    <scope>NUCLEOTIDE SEQUENCE [LARGE SCALE GENOMIC DNA]</scope>
    <source>
        <strain evidence="9">cv. Tatra</strain>
        <tissue evidence="8">Young leaves</tissue>
    </source>
</reference>
<reference evidence="8 9" key="1">
    <citation type="journal article" date="2014" name="Am. J. Bot.">
        <title>Genome assembly and annotation for red clover (Trifolium pratense; Fabaceae).</title>
        <authorList>
            <person name="Istvanek J."/>
            <person name="Jaros M."/>
            <person name="Krenek A."/>
            <person name="Repkova J."/>
        </authorList>
    </citation>
    <scope>NUCLEOTIDE SEQUENCE [LARGE SCALE GENOMIC DNA]</scope>
    <source>
        <strain evidence="9">cv. Tatra</strain>
        <tissue evidence="8">Young leaves</tissue>
    </source>
</reference>
<evidence type="ECO:0000256" key="5">
    <source>
        <dbReference type="ARBA" id="ARBA00023136"/>
    </source>
</evidence>
<dbReference type="GO" id="GO:0016020">
    <property type="term" value="C:membrane"/>
    <property type="evidence" value="ECO:0007669"/>
    <property type="project" value="UniProtKB-SubCell"/>
</dbReference>
<protein>
    <submittedName>
        <fullName evidence="8">Aquaporin nip2-1-like protein</fullName>
    </submittedName>
</protein>
<evidence type="ECO:0000313" key="9">
    <source>
        <dbReference type="Proteomes" id="UP000236291"/>
    </source>
</evidence>
<dbReference type="SUPFAM" id="SSF81338">
    <property type="entry name" value="Aquaporin-like"/>
    <property type="match status" value="1"/>
</dbReference>
<evidence type="ECO:0000256" key="6">
    <source>
        <dbReference type="RuleBase" id="RU000477"/>
    </source>
</evidence>
<accession>A0A2K3LS61</accession>
<evidence type="ECO:0000256" key="2">
    <source>
        <dbReference type="ARBA" id="ARBA00022448"/>
    </source>
</evidence>
<keyword evidence="4 7" id="KW-1133">Transmembrane helix</keyword>
<feature type="transmembrane region" description="Helical" evidence="7">
    <location>
        <begin position="61"/>
        <end position="84"/>
    </location>
</feature>
<dbReference type="Proteomes" id="UP000236291">
    <property type="component" value="Unassembled WGS sequence"/>
</dbReference>
<dbReference type="InterPro" id="IPR022357">
    <property type="entry name" value="MIP_CS"/>
</dbReference>
<dbReference type="PANTHER" id="PTHR45724:SF16">
    <property type="entry name" value="AQUAPORIN NIP2-1"/>
    <property type="match status" value="1"/>
</dbReference>
<keyword evidence="2 6" id="KW-0813">Transport</keyword>
<evidence type="ECO:0000256" key="7">
    <source>
        <dbReference type="SAM" id="Phobius"/>
    </source>
</evidence>
<name>A0A2K3LS61_TRIPR</name>
<comment type="caution">
    <text evidence="8">The sequence shown here is derived from an EMBL/GenBank/DDBJ whole genome shotgun (WGS) entry which is preliminary data.</text>
</comment>
<dbReference type="InterPro" id="IPR034294">
    <property type="entry name" value="Aquaporin_transptr"/>
</dbReference>
<organism evidence="8 9">
    <name type="scientific">Trifolium pratense</name>
    <name type="common">Red clover</name>
    <dbReference type="NCBI Taxonomy" id="57577"/>
    <lineage>
        <taxon>Eukaryota</taxon>
        <taxon>Viridiplantae</taxon>
        <taxon>Streptophyta</taxon>
        <taxon>Embryophyta</taxon>
        <taxon>Tracheophyta</taxon>
        <taxon>Spermatophyta</taxon>
        <taxon>Magnoliopsida</taxon>
        <taxon>eudicotyledons</taxon>
        <taxon>Gunneridae</taxon>
        <taxon>Pentapetalae</taxon>
        <taxon>rosids</taxon>
        <taxon>fabids</taxon>
        <taxon>Fabales</taxon>
        <taxon>Fabaceae</taxon>
        <taxon>Papilionoideae</taxon>
        <taxon>50 kb inversion clade</taxon>
        <taxon>NPAAA clade</taxon>
        <taxon>Hologalegina</taxon>
        <taxon>IRL clade</taxon>
        <taxon>Trifolieae</taxon>
        <taxon>Trifolium</taxon>
    </lineage>
</organism>
<evidence type="ECO:0000313" key="8">
    <source>
        <dbReference type="EMBL" id="PNX81378.1"/>
    </source>
</evidence>
<feature type="transmembrane region" description="Helical" evidence="7">
    <location>
        <begin position="96"/>
        <end position="114"/>
    </location>
</feature>
<evidence type="ECO:0000256" key="4">
    <source>
        <dbReference type="ARBA" id="ARBA00022989"/>
    </source>
</evidence>
<dbReference type="AlphaFoldDB" id="A0A2K3LS61"/>
<evidence type="ECO:0000256" key="3">
    <source>
        <dbReference type="ARBA" id="ARBA00022692"/>
    </source>
</evidence>
<dbReference type="Gene3D" id="1.20.1080.10">
    <property type="entry name" value="Glycerol uptake facilitator protein"/>
    <property type="match status" value="1"/>
</dbReference>
<proteinExistence type="inferred from homology"/>
<evidence type="ECO:0000256" key="1">
    <source>
        <dbReference type="ARBA" id="ARBA00004141"/>
    </source>
</evidence>
<comment type="similarity">
    <text evidence="6">Belongs to the MIP/aquaporin (TC 1.A.8) family.</text>
</comment>
<keyword evidence="5 7" id="KW-0472">Membrane</keyword>